<organism evidence="3 4">
    <name type="scientific">Armatimonas rosea</name>
    <dbReference type="NCBI Taxonomy" id="685828"/>
    <lineage>
        <taxon>Bacteria</taxon>
        <taxon>Bacillati</taxon>
        <taxon>Armatimonadota</taxon>
        <taxon>Armatimonadia</taxon>
        <taxon>Armatimonadales</taxon>
        <taxon>Armatimonadaceae</taxon>
        <taxon>Armatimonas</taxon>
    </lineage>
</organism>
<dbReference type="Pfam" id="PF13517">
    <property type="entry name" value="FG-GAP_3"/>
    <property type="match status" value="2"/>
</dbReference>
<dbReference type="PROSITE" id="PS51257">
    <property type="entry name" value="PROKAR_LIPOPROTEIN"/>
    <property type="match status" value="1"/>
</dbReference>
<dbReference type="InterPro" id="IPR011519">
    <property type="entry name" value="UnbV_ASPIC"/>
</dbReference>
<evidence type="ECO:0000313" key="4">
    <source>
        <dbReference type="Proteomes" id="UP000520814"/>
    </source>
</evidence>
<dbReference type="InterPro" id="IPR027039">
    <property type="entry name" value="Crtac1"/>
</dbReference>
<dbReference type="EMBL" id="JACHGW010000001">
    <property type="protein sequence ID" value="MBB6048887.1"/>
    <property type="molecule type" value="Genomic_DNA"/>
</dbReference>
<dbReference type="Pfam" id="PF07593">
    <property type="entry name" value="UnbV_ASPIC"/>
    <property type="match status" value="1"/>
</dbReference>
<dbReference type="InterPro" id="IPR013517">
    <property type="entry name" value="FG-GAP"/>
</dbReference>
<dbReference type="PANTHER" id="PTHR16026:SF0">
    <property type="entry name" value="CARTILAGE ACIDIC PROTEIN 1"/>
    <property type="match status" value="1"/>
</dbReference>
<comment type="caution">
    <text evidence="3">The sequence shown here is derived from an EMBL/GenBank/DDBJ whole genome shotgun (WGS) entry which is preliminary data.</text>
</comment>
<feature type="domain" description="ASPIC/UnbV" evidence="2">
    <location>
        <begin position="490"/>
        <end position="555"/>
    </location>
</feature>
<dbReference type="InterPro" id="IPR028994">
    <property type="entry name" value="Integrin_alpha_N"/>
</dbReference>
<gene>
    <name evidence="3" type="ORF">HNQ39_000649</name>
</gene>
<dbReference type="Proteomes" id="UP000520814">
    <property type="component" value="Unassembled WGS sequence"/>
</dbReference>
<name>A0A7W9W5S6_ARMRO</name>
<dbReference type="SUPFAM" id="SSF69318">
    <property type="entry name" value="Integrin alpha N-terminal domain"/>
    <property type="match status" value="1"/>
</dbReference>
<protein>
    <recommendedName>
        <fullName evidence="2">ASPIC/UnbV domain-containing protein</fullName>
    </recommendedName>
</protein>
<dbReference type="AlphaFoldDB" id="A0A7W9W5S6"/>
<evidence type="ECO:0000313" key="3">
    <source>
        <dbReference type="EMBL" id="MBB6048887.1"/>
    </source>
</evidence>
<sequence>MSNLRRALLGAAALSLVLTGGSCPRAKSGEGATPPASATSLFREVAESAGLHYKWTIPGKRPLTILQTIGNGCAFLDYDNDGNLDILLVGERLALYKGDGKGHFTDVTAAVELADLKGHFLGCAVGDYDGDGYDDLYISGYEEGKLLKNAAGKAFTDVSAAAGVTPQPWGTSAAFAETRPGSGVLDLFVGNYAVFGPTTDPQLCKVRAASGEYVMTSCGPRYYQPRKGVFYQNTGKGQLLDVTQKVGALGIVGKTLGVAFADYENRGALGLALANDEMPGDLLRLDSLQGEPHYTNVAELVGTAFDRDGNMHGGMGTDWGDYDNDGLVDLFVATFQGETKSLYRNENGGRFMDSAMATLLGPPTQPYVAFGCRFLDYDNDGWLDIVIANGHVQDNIAQIESTQSYRQPTQLFRNKGGSPLLFEEVGKQVPDLQKPIVGRGLATGDYDNDGKLDLLIVDSEGAPRLLHNETPQAGHWLGLKLVGSKSNRDAYGAIVTVEVAGRKLTRHCHADGSYLSSSDPRVHIGIGTATTVDKVTIRWPSGQTETHTELTLDTYTVIKEK</sequence>
<proteinExistence type="predicted"/>
<evidence type="ECO:0000256" key="1">
    <source>
        <dbReference type="ARBA" id="ARBA00022729"/>
    </source>
</evidence>
<keyword evidence="4" id="KW-1185">Reference proteome</keyword>
<dbReference type="PANTHER" id="PTHR16026">
    <property type="entry name" value="CARTILAGE ACIDIC PROTEIN 1"/>
    <property type="match status" value="1"/>
</dbReference>
<accession>A0A7W9W5S6</accession>
<evidence type="ECO:0000259" key="2">
    <source>
        <dbReference type="Pfam" id="PF07593"/>
    </source>
</evidence>
<keyword evidence="1" id="KW-0732">Signal</keyword>
<dbReference type="RefSeq" id="WP_184192510.1">
    <property type="nucleotide sequence ID" value="NZ_JACHGW010000001.1"/>
</dbReference>
<dbReference type="Gene3D" id="2.130.10.130">
    <property type="entry name" value="Integrin alpha, N-terminal"/>
    <property type="match status" value="2"/>
</dbReference>
<reference evidence="3 4" key="1">
    <citation type="submission" date="2020-08" db="EMBL/GenBank/DDBJ databases">
        <title>Genomic Encyclopedia of Type Strains, Phase IV (KMG-IV): sequencing the most valuable type-strain genomes for metagenomic binning, comparative biology and taxonomic classification.</title>
        <authorList>
            <person name="Goeker M."/>
        </authorList>
    </citation>
    <scope>NUCLEOTIDE SEQUENCE [LARGE SCALE GENOMIC DNA]</scope>
    <source>
        <strain evidence="3 4">DSM 23562</strain>
    </source>
</reference>